<evidence type="ECO:0000256" key="1">
    <source>
        <dbReference type="SAM" id="MobiDB-lite"/>
    </source>
</evidence>
<evidence type="ECO:0000313" key="2">
    <source>
        <dbReference type="EMBL" id="KIU25995.1"/>
    </source>
</evidence>
<evidence type="ECO:0000313" key="3">
    <source>
        <dbReference type="Proteomes" id="UP000033203"/>
    </source>
</evidence>
<dbReference type="EMBL" id="JXTP01000090">
    <property type="protein sequence ID" value="KIU25995.1"/>
    <property type="molecule type" value="Genomic_DNA"/>
</dbReference>
<gene>
    <name evidence="2" type="ORF">SR41_16575</name>
</gene>
<sequence length="61" mass="6728">MRQVSHYDPAERQMEKERSRASDAAALSSGVVSHRDLSARNGFFSSLQVVDSAVICQEVFA</sequence>
<dbReference type="PATRIC" id="fig|1549858.7.peg.3507"/>
<comment type="caution">
    <text evidence="2">The sequence shown here is derived from an EMBL/GenBank/DDBJ whole genome shotgun (WGS) entry which is preliminary data.</text>
</comment>
<feature type="compositionally biased region" description="Basic and acidic residues" evidence="1">
    <location>
        <begin position="8"/>
        <end position="21"/>
    </location>
</feature>
<protein>
    <submittedName>
        <fullName evidence="2">Uncharacterized protein</fullName>
    </submittedName>
</protein>
<proteinExistence type="predicted"/>
<accession>A0A0D1M1Z6</accession>
<reference evidence="2 3" key="1">
    <citation type="submission" date="2015-01" db="EMBL/GenBank/DDBJ databases">
        <title>Genome of Sphingomonas taxi strain 30a.</title>
        <authorList>
            <person name="Eevers N."/>
            <person name="Van Hamme J."/>
            <person name="Bottos E."/>
            <person name="Weyens N."/>
            <person name="Vangronsveld J."/>
        </authorList>
    </citation>
    <scope>NUCLEOTIDE SEQUENCE [LARGE SCALE GENOMIC DNA]</scope>
    <source>
        <strain evidence="2 3">30a</strain>
    </source>
</reference>
<name>A0A0D1M1Z6_9SPHN</name>
<organism evidence="2 3">
    <name type="scientific">Sphingomonas melonis</name>
    <dbReference type="NCBI Taxonomy" id="152682"/>
    <lineage>
        <taxon>Bacteria</taxon>
        <taxon>Pseudomonadati</taxon>
        <taxon>Pseudomonadota</taxon>
        <taxon>Alphaproteobacteria</taxon>
        <taxon>Sphingomonadales</taxon>
        <taxon>Sphingomonadaceae</taxon>
        <taxon>Sphingomonas</taxon>
    </lineage>
</organism>
<dbReference type="AlphaFoldDB" id="A0A0D1M1Z6"/>
<dbReference type="Proteomes" id="UP000033203">
    <property type="component" value="Unassembled WGS sequence"/>
</dbReference>
<feature type="region of interest" description="Disordered" evidence="1">
    <location>
        <begin position="1"/>
        <end position="24"/>
    </location>
</feature>